<feature type="chain" id="PRO_5045735565" evidence="1">
    <location>
        <begin position="31"/>
        <end position="307"/>
    </location>
</feature>
<sequence>MTTSSRFRRALAVLALTVTGAAVVPGAAQADEAGRAAQLLFYNHAYDVLDRPTADAIEHSTYLREFANFEVRTTSGGGATWTGRYLRGRETYLELFGVGDLPGPDGQFGAAGTALSSERVGGLATVRKRLQDQGITPVDYRQTRDFGDGVPVPWFDTVRTAPQYEAFDGWAMEYLPEYFADPRSGTEPASSPDDVSRERFLPDGYRDHLMRDIAAIRIGVTPKDLAIMVPVLKAGGFQVRTQSGGSVIATGGGTTIRYDAVPRARAGLKEVVFTLNRTTPRHVEQIGRSTLVAGPGATAVWTFTGTA</sequence>
<evidence type="ECO:0000313" key="3">
    <source>
        <dbReference type="Proteomes" id="UP000754495"/>
    </source>
</evidence>
<dbReference type="Pfam" id="PF19147">
    <property type="entry name" value="DUF5829"/>
    <property type="match status" value="1"/>
</dbReference>
<protein>
    <submittedName>
        <fullName evidence="2">Uncharacterized protein</fullName>
    </submittedName>
</protein>
<name>A0ABX0SZ44_9PSEU</name>
<dbReference type="InterPro" id="IPR043869">
    <property type="entry name" value="DUF5829"/>
</dbReference>
<accession>A0ABX0SZ44</accession>
<feature type="signal peptide" evidence="1">
    <location>
        <begin position="1"/>
        <end position="30"/>
    </location>
</feature>
<proteinExistence type="predicted"/>
<organism evidence="2 3">
    <name type="scientific">Amycolatopsis viridis</name>
    <dbReference type="NCBI Taxonomy" id="185678"/>
    <lineage>
        <taxon>Bacteria</taxon>
        <taxon>Bacillati</taxon>
        <taxon>Actinomycetota</taxon>
        <taxon>Actinomycetes</taxon>
        <taxon>Pseudonocardiales</taxon>
        <taxon>Pseudonocardiaceae</taxon>
        <taxon>Amycolatopsis</taxon>
    </lineage>
</organism>
<evidence type="ECO:0000313" key="2">
    <source>
        <dbReference type="EMBL" id="NIH80571.1"/>
    </source>
</evidence>
<dbReference type="Proteomes" id="UP000754495">
    <property type="component" value="Unassembled WGS sequence"/>
</dbReference>
<dbReference type="EMBL" id="JAANOU010000001">
    <property type="protein sequence ID" value="NIH80571.1"/>
    <property type="molecule type" value="Genomic_DNA"/>
</dbReference>
<evidence type="ECO:0000256" key="1">
    <source>
        <dbReference type="SAM" id="SignalP"/>
    </source>
</evidence>
<gene>
    <name evidence="2" type="ORF">FHX46_003101</name>
</gene>
<dbReference type="RefSeq" id="WP_167115015.1">
    <property type="nucleotide sequence ID" value="NZ_JAANOU010000001.1"/>
</dbReference>
<keyword evidence="3" id="KW-1185">Reference proteome</keyword>
<comment type="caution">
    <text evidence="2">The sequence shown here is derived from an EMBL/GenBank/DDBJ whole genome shotgun (WGS) entry which is preliminary data.</text>
</comment>
<reference evidence="2 3" key="1">
    <citation type="submission" date="2020-03" db="EMBL/GenBank/DDBJ databases">
        <title>Sequencing the genomes of 1000 actinobacteria strains.</title>
        <authorList>
            <person name="Klenk H.-P."/>
        </authorList>
    </citation>
    <scope>NUCLEOTIDE SEQUENCE [LARGE SCALE GENOMIC DNA]</scope>
    <source>
        <strain evidence="2 3">DSM 45668</strain>
    </source>
</reference>
<keyword evidence="1" id="KW-0732">Signal</keyword>